<dbReference type="EMBL" id="CAKKNE010000006">
    <property type="protein sequence ID" value="CAH0380150.1"/>
    <property type="molecule type" value="Genomic_DNA"/>
</dbReference>
<proteinExistence type="predicted"/>
<dbReference type="OrthoDB" id="258495at2759"/>
<gene>
    <name evidence="3" type="ORF">PECAL_6P17900</name>
</gene>
<dbReference type="InterPro" id="IPR044736">
    <property type="entry name" value="Gid1/RanBPM/SPLA_SPRY"/>
</dbReference>
<dbReference type="InterPro" id="IPR001870">
    <property type="entry name" value="B30.2/SPRY"/>
</dbReference>
<feature type="compositionally biased region" description="Acidic residues" evidence="1">
    <location>
        <begin position="377"/>
        <end position="396"/>
    </location>
</feature>
<name>A0A8J2T327_9STRA</name>
<feature type="region of interest" description="Disordered" evidence="1">
    <location>
        <begin position="126"/>
        <end position="155"/>
    </location>
</feature>
<dbReference type="Pfam" id="PF00622">
    <property type="entry name" value="SPRY"/>
    <property type="match status" value="1"/>
</dbReference>
<reference evidence="3" key="1">
    <citation type="submission" date="2021-11" db="EMBL/GenBank/DDBJ databases">
        <authorList>
            <consortium name="Genoscope - CEA"/>
            <person name="William W."/>
        </authorList>
    </citation>
    <scope>NUCLEOTIDE SEQUENCE</scope>
</reference>
<dbReference type="SMART" id="SM00449">
    <property type="entry name" value="SPRY"/>
    <property type="match status" value="1"/>
</dbReference>
<protein>
    <recommendedName>
        <fullName evidence="2">B30.2/SPRY domain-containing protein</fullName>
    </recommendedName>
</protein>
<feature type="region of interest" description="Disordered" evidence="1">
    <location>
        <begin position="1"/>
        <end position="32"/>
    </location>
</feature>
<dbReference type="CDD" id="cd12885">
    <property type="entry name" value="SPRY_RanBP_like"/>
    <property type="match status" value="1"/>
</dbReference>
<accession>A0A8J2T327</accession>
<feature type="domain" description="B30.2/SPRY" evidence="2">
    <location>
        <begin position="132"/>
        <end position="343"/>
    </location>
</feature>
<evidence type="ECO:0000259" key="2">
    <source>
        <dbReference type="PROSITE" id="PS50188"/>
    </source>
</evidence>
<comment type="caution">
    <text evidence="3">The sequence shown here is derived from an EMBL/GenBank/DDBJ whole genome shotgun (WGS) entry which is preliminary data.</text>
</comment>
<sequence length="407" mass="43462">MSRGRAHTTITAEGATHTRFASSDDESLDDVNSPATVEEDEAQPCFLEALPDAILQHTLAFTTSASVVRAAASAKRLLRACQAPSLWSALGRAAFQRHDCARPFPANWDVAGRSLAPWLRASFPKSWPRSMRPPPPPRALSTGRRDDRPQTRDLSPLGQTACEYLTALDGTGYDVCVRSDAPFDVRAPRGAGLVVPHNNGWACVGGAYFEVSIASGRTRVPGVTPCVAVGVCQRAFKLRGKQPGWTRSSWAYHGDDGNAYHGSGVSGVRYGPRFGAGDVVGCGLCRANDENLLAVYFVLTRRDKAPQPLGVAYLIDGAGPLYAVVGMDSPALSVTVNFGAEAPLKLPDEQRRHLETVLCRGSAWGRGYPPGMTPEGDSSDDSDGDFDEGDTSDEESLVGLFVDQGVN</sequence>
<dbReference type="PROSITE" id="PS50188">
    <property type="entry name" value="B302_SPRY"/>
    <property type="match status" value="1"/>
</dbReference>
<dbReference type="InterPro" id="IPR036047">
    <property type="entry name" value="F-box-like_dom_sf"/>
</dbReference>
<dbReference type="Proteomes" id="UP000789595">
    <property type="component" value="Unassembled WGS sequence"/>
</dbReference>
<evidence type="ECO:0000256" key="1">
    <source>
        <dbReference type="SAM" id="MobiDB-lite"/>
    </source>
</evidence>
<evidence type="ECO:0000313" key="4">
    <source>
        <dbReference type="Proteomes" id="UP000789595"/>
    </source>
</evidence>
<organism evidence="3 4">
    <name type="scientific">Pelagomonas calceolata</name>
    <dbReference type="NCBI Taxonomy" id="35677"/>
    <lineage>
        <taxon>Eukaryota</taxon>
        <taxon>Sar</taxon>
        <taxon>Stramenopiles</taxon>
        <taxon>Ochrophyta</taxon>
        <taxon>Pelagophyceae</taxon>
        <taxon>Pelagomonadales</taxon>
        <taxon>Pelagomonadaceae</taxon>
        <taxon>Pelagomonas</taxon>
    </lineage>
</organism>
<dbReference type="InterPro" id="IPR043136">
    <property type="entry name" value="B30.2/SPRY_sf"/>
</dbReference>
<evidence type="ECO:0000313" key="3">
    <source>
        <dbReference type="EMBL" id="CAH0380150.1"/>
    </source>
</evidence>
<keyword evidence="4" id="KW-1185">Reference proteome</keyword>
<dbReference type="SUPFAM" id="SSF81383">
    <property type="entry name" value="F-box domain"/>
    <property type="match status" value="1"/>
</dbReference>
<dbReference type="PANTHER" id="PTHR12864">
    <property type="entry name" value="RAN BINDING PROTEIN 9-RELATED"/>
    <property type="match status" value="1"/>
</dbReference>
<dbReference type="SUPFAM" id="SSF49899">
    <property type="entry name" value="Concanavalin A-like lectins/glucanases"/>
    <property type="match status" value="1"/>
</dbReference>
<dbReference type="Gene3D" id="2.60.120.920">
    <property type="match status" value="1"/>
</dbReference>
<dbReference type="InterPro" id="IPR050618">
    <property type="entry name" value="Ubq-SigPath_Reg"/>
</dbReference>
<dbReference type="InterPro" id="IPR013320">
    <property type="entry name" value="ConA-like_dom_sf"/>
</dbReference>
<dbReference type="AlphaFoldDB" id="A0A8J2T327"/>
<feature type="region of interest" description="Disordered" evidence="1">
    <location>
        <begin position="365"/>
        <end position="407"/>
    </location>
</feature>
<dbReference type="InterPro" id="IPR003877">
    <property type="entry name" value="SPRY_dom"/>
</dbReference>